<evidence type="ECO:0000313" key="3">
    <source>
        <dbReference type="Proteomes" id="UP000467249"/>
    </source>
</evidence>
<accession>A0A6N4WFP7</accession>
<dbReference type="KEGG" id="many:MANY_42610"/>
<dbReference type="EMBL" id="AP022620">
    <property type="protein sequence ID" value="BBZ78924.1"/>
    <property type="molecule type" value="Genomic_DNA"/>
</dbReference>
<sequence length="59" mass="5862">MDRTFARSFATVLAGPTLAMGVLASALVIDTPAAADTMGLSTSAAGTPSTPTHLVTLTI</sequence>
<keyword evidence="1" id="KW-0732">Signal</keyword>
<name>A0A6N4WFP7_9MYCO</name>
<evidence type="ECO:0000313" key="2">
    <source>
        <dbReference type="EMBL" id="BBZ78924.1"/>
    </source>
</evidence>
<keyword evidence="3" id="KW-1185">Reference proteome</keyword>
<reference evidence="2 3" key="1">
    <citation type="journal article" date="2019" name="Emerg. Microbes Infect.">
        <title>Comprehensive subspecies identification of 175 nontuberculous mycobacteria species based on 7547 genomic profiles.</title>
        <authorList>
            <person name="Matsumoto Y."/>
            <person name="Kinjo T."/>
            <person name="Motooka D."/>
            <person name="Nabeya D."/>
            <person name="Jung N."/>
            <person name="Uechi K."/>
            <person name="Horii T."/>
            <person name="Iida T."/>
            <person name="Fujita J."/>
            <person name="Nakamura S."/>
        </authorList>
    </citation>
    <scope>NUCLEOTIDE SEQUENCE [LARGE SCALE GENOMIC DNA]</scope>
    <source>
        <strain evidence="2 3">JCM 30275</strain>
    </source>
</reference>
<organism evidence="2 3">
    <name type="scientific">Mycolicibacterium anyangense</name>
    <dbReference type="NCBI Taxonomy" id="1431246"/>
    <lineage>
        <taxon>Bacteria</taxon>
        <taxon>Bacillati</taxon>
        <taxon>Actinomycetota</taxon>
        <taxon>Actinomycetes</taxon>
        <taxon>Mycobacteriales</taxon>
        <taxon>Mycobacteriaceae</taxon>
        <taxon>Mycolicibacterium</taxon>
    </lineage>
</organism>
<feature type="signal peptide" evidence="1">
    <location>
        <begin position="1"/>
        <end position="19"/>
    </location>
</feature>
<dbReference type="AlphaFoldDB" id="A0A6N4WFP7"/>
<feature type="chain" id="PRO_5039012911" evidence="1">
    <location>
        <begin position="20"/>
        <end position="59"/>
    </location>
</feature>
<dbReference type="RefSeq" id="WP_163805993.1">
    <property type="nucleotide sequence ID" value="NZ_AP022620.1"/>
</dbReference>
<evidence type="ECO:0000256" key="1">
    <source>
        <dbReference type="SAM" id="SignalP"/>
    </source>
</evidence>
<proteinExistence type="predicted"/>
<protein>
    <submittedName>
        <fullName evidence="2">Uncharacterized protein</fullName>
    </submittedName>
</protein>
<gene>
    <name evidence="2" type="ORF">MANY_42610</name>
</gene>
<dbReference type="Proteomes" id="UP000467249">
    <property type="component" value="Chromosome"/>
</dbReference>